<organism evidence="1 2">
    <name type="scientific">Mesorhizobium escarrei</name>
    <dbReference type="NCBI Taxonomy" id="666018"/>
    <lineage>
        <taxon>Bacteria</taxon>
        <taxon>Pseudomonadati</taxon>
        <taxon>Pseudomonadota</taxon>
        <taxon>Alphaproteobacteria</taxon>
        <taxon>Hyphomicrobiales</taxon>
        <taxon>Phyllobacteriaceae</taxon>
        <taxon>Mesorhizobium</taxon>
    </lineage>
</organism>
<proteinExistence type="predicted"/>
<protein>
    <submittedName>
        <fullName evidence="1">Uncharacterized protein</fullName>
    </submittedName>
</protein>
<evidence type="ECO:0000313" key="1">
    <source>
        <dbReference type="EMBL" id="CAH2399884.1"/>
    </source>
</evidence>
<reference evidence="1 2" key="1">
    <citation type="submission" date="2022-03" db="EMBL/GenBank/DDBJ databases">
        <authorList>
            <person name="Brunel B."/>
        </authorList>
    </citation>
    <scope>NUCLEOTIDE SEQUENCE [LARGE SCALE GENOMIC DNA]</scope>
    <source>
        <strain evidence="1">STM5069sample</strain>
    </source>
</reference>
<sequence length="37" mass="3700">MEVLGFALRSGERLANRNAVGQSDGIGGAGLVAVDKA</sequence>
<evidence type="ECO:0000313" key="2">
    <source>
        <dbReference type="Proteomes" id="UP001153050"/>
    </source>
</evidence>
<name>A0ABM9DT63_9HYPH</name>
<dbReference type="Proteomes" id="UP001153050">
    <property type="component" value="Unassembled WGS sequence"/>
</dbReference>
<accession>A0ABM9DT63</accession>
<dbReference type="EMBL" id="CAKXZT010000117">
    <property type="protein sequence ID" value="CAH2399884.1"/>
    <property type="molecule type" value="Genomic_DNA"/>
</dbReference>
<gene>
    <name evidence="1" type="ORF">MES5069_230215</name>
</gene>
<comment type="caution">
    <text evidence="1">The sequence shown here is derived from an EMBL/GenBank/DDBJ whole genome shotgun (WGS) entry which is preliminary data.</text>
</comment>
<keyword evidence="2" id="KW-1185">Reference proteome</keyword>